<organism evidence="4 5">
    <name type="scientific">Lentinus tigrinus ALCF2SS1-6</name>
    <dbReference type="NCBI Taxonomy" id="1328759"/>
    <lineage>
        <taxon>Eukaryota</taxon>
        <taxon>Fungi</taxon>
        <taxon>Dikarya</taxon>
        <taxon>Basidiomycota</taxon>
        <taxon>Agaricomycotina</taxon>
        <taxon>Agaricomycetes</taxon>
        <taxon>Polyporales</taxon>
        <taxon>Polyporaceae</taxon>
        <taxon>Lentinus</taxon>
    </lineage>
</organism>
<keyword evidence="1" id="KW-0472">Membrane</keyword>
<protein>
    <recommendedName>
        <fullName evidence="3">DUF6534 domain-containing protein</fullName>
    </recommendedName>
</protein>
<keyword evidence="1" id="KW-0812">Transmembrane</keyword>
<keyword evidence="2" id="KW-0732">Signal</keyword>
<dbReference type="InterPro" id="IPR045339">
    <property type="entry name" value="DUF6534"/>
</dbReference>
<evidence type="ECO:0000256" key="2">
    <source>
        <dbReference type="SAM" id="SignalP"/>
    </source>
</evidence>
<dbReference type="PANTHER" id="PTHR40465:SF1">
    <property type="entry name" value="DUF6534 DOMAIN-CONTAINING PROTEIN"/>
    <property type="match status" value="1"/>
</dbReference>
<proteinExistence type="predicted"/>
<sequence length="320" mass="34947">MPLPSAVRYSALFTIMIIPQANATAAGPSPIPISPIPGTLSLPPLPALDNTFGALLIGTFVGLMQFGWTANQCYRYYRTYHEDRLLLKGLVTAVLVLETFHSILCMHISYYYLATNYFKPEALAVGVWSLKLLGVTTGLVILVSQSFFLRRVYLIGRGFRPLVLVVALLLLGEFGFATAETVQLFIVPELHTQKEAWMNSAGVGLAALADTIITAALTYSLHKSRTGFESTDNLIDTLIVYTINTGLLTDVFNIACFIFAIVMPDNLIYAGIVIVASKLYANTLMAVYVSTLCIHASTSTDTADAVSTRVTPWLQIRALH</sequence>
<keyword evidence="5" id="KW-1185">Reference proteome</keyword>
<accession>A0A5C2S0E9</accession>
<evidence type="ECO:0000313" key="4">
    <source>
        <dbReference type="EMBL" id="RPD56866.1"/>
    </source>
</evidence>
<evidence type="ECO:0000313" key="5">
    <source>
        <dbReference type="Proteomes" id="UP000313359"/>
    </source>
</evidence>
<evidence type="ECO:0000259" key="3">
    <source>
        <dbReference type="Pfam" id="PF20152"/>
    </source>
</evidence>
<feature type="transmembrane region" description="Helical" evidence="1">
    <location>
        <begin position="238"/>
        <end position="261"/>
    </location>
</feature>
<feature type="transmembrane region" description="Helical" evidence="1">
    <location>
        <begin position="267"/>
        <end position="289"/>
    </location>
</feature>
<name>A0A5C2S0E9_9APHY</name>
<feature type="transmembrane region" description="Helical" evidence="1">
    <location>
        <begin position="47"/>
        <end position="68"/>
    </location>
</feature>
<reference evidence="4" key="1">
    <citation type="journal article" date="2018" name="Genome Biol. Evol.">
        <title>Genomics and development of Lentinus tigrinus, a white-rot wood-decaying mushroom with dimorphic fruiting bodies.</title>
        <authorList>
            <person name="Wu B."/>
            <person name="Xu Z."/>
            <person name="Knudson A."/>
            <person name="Carlson A."/>
            <person name="Chen N."/>
            <person name="Kovaka S."/>
            <person name="LaButti K."/>
            <person name="Lipzen A."/>
            <person name="Pennachio C."/>
            <person name="Riley R."/>
            <person name="Schakwitz W."/>
            <person name="Umezawa K."/>
            <person name="Ohm R.A."/>
            <person name="Grigoriev I.V."/>
            <person name="Nagy L.G."/>
            <person name="Gibbons J."/>
            <person name="Hibbett D."/>
        </authorList>
    </citation>
    <scope>NUCLEOTIDE SEQUENCE [LARGE SCALE GENOMIC DNA]</scope>
    <source>
        <strain evidence="4">ALCF2SS1-6</strain>
    </source>
</reference>
<keyword evidence="1" id="KW-1133">Transmembrane helix</keyword>
<feature type="transmembrane region" description="Helical" evidence="1">
    <location>
        <begin position="197"/>
        <end position="217"/>
    </location>
</feature>
<dbReference type="EMBL" id="ML122285">
    <property type="protein sequence ID" value="RPD56866.1"/>
    <property type="molecule type" value="Genomic_DNA"/>
</dbReference>
<feature type="transmembrane region" description="Helical" evidence="1">
    <location>
        <begin position="125"/>
        <end position="149"/>
    </location>
</feature>
<evidence type="ECO:0000256" key="1">
    <source>
        <dbReference type="SAM" id="Phobius"/>
    </source>
</evidence>
<feature type="chain" id="PRO_5023134887" description="DUF6534 domain-containing protein" evidence="2">
    <location>
        <begin position="24"/>
        <end position="320"/>
    </location>
</feature>
<gene>
    <name evidence="4" type="ORF">L227DRAFT_246829</name>
</gene>
<dbReference type="Pfam" id="PF20152">
    <property type="entry name" value="DUF6534"/>
    <property type="match status" value="1"/>
</dbReference>
<dbReference type="PANTHER" id="PTHR40465">
    <property type="entry name" value="CHROMOSOME 1, WHOLE GENOME SHOTGUN SEQUENCE"/>
    <property type="match status" value="1"/>
</dbReference>
<feature type="signal peptide" evidence="2">
    <location>
        <begin position="1"/>
        <end position="23"/>
    </location>
</feature>
<feature type="domain" description="DUF6534" evidence="3">
    <location>
        <begin position="206"/>
        <end position="287"/>
    </location>
</feature>
<feature type="transmembrane region" description="Helical" evidence="1">
    <location>
        <begin position="89"/>
        <end position="113"/>
    </location>
</feature>
<feature type="transmembrane region" description="Helical" evidence="1">
    <location>
        <begin position="161"/>
        <end position="185"/>
    </location>
</feature>
<dbReference type="Proteomes" id="UP000313359">
    <property type="component" value="Unassembled WGS sequence"/>
</dbReference>
<dbReference type="AlphaFoldDB" id="A0A5C2S0E9"/>
<dbReference type="OrthoDB" id="2971182at2759"/>